<name>A0AC35FGC1_9BILA</name>
<reference evidence="2" key="1">
    <citation type="submission" date="2022-11" db="UniProtKB">
        <authorList>
            <consortium name="WormBaseParasite"/>
        </authorList>
    </citation>
    <scope>IDENTIFICATION</scope>
</reference>
<organism evidence="1 2">
    <name type="scientific">Panagrolaimus sp. PS1159</name>
    <dbReference type="NCBI Taxonomy" id="55785"/>
    <lineage>
        <taxon>Eukaryota</taxon>
        <taxon>Metazoa</taxon>
        <taxon>Ecdysozoa</taxon>
        <taxon>Nematoda</taxon>
        <taxon>Chromadorea</taxon>
        <taxon>Rhabditida</taxon>
        <taxon>Tylenchina</taxon>
        <taxon>Panagrolaimomorpha</taxon>
        <taxon>Panagrolaimoidea</taxon>
        <taxon>Panagrolaimidae</taxon>
        <taxon>Panagrolaimus</taxon>
    </lineage>
</organism>
<protein>
    <submittedName>
        <fullName evidence="2">RNA polymerase III subunit Rpc25 domain-containing protein</fullName>
    </submittedName>
</protein>
<dbReference type="WBParaSite" id="PS1159_v2.g17136.t1">
    <property type="protein sequence ID" value="PS1159_v2.g17136.t1"/>
    <property type="gene ID" value="PS1159_v2.g17136"/>
</dbReference>
<sequence>MFILSDLQHTVKIFPEEMNIKMEDRIIDKLNAMLANKVIKDVGLYVGLCLTFYDFIKIDPSYIPQGSPTVYVPVQFRYLVFVLVPGEVIDCFIRSSTRDGLFLGVGFYDSIFVPASNLPDGSVFDENEQQWNWNFHNGEQLLSYGMETNMEARVLIENVVYKDGKVGKNRSVMSVTGTINTPGLGCLSWWQETEEEEPKE</sequence>
<proteinExistence type="predicted"/>
<dbReference type="Proteomes" id="UP000887580">
    <property type="component" value="Unplaced"/>
</dbReference>
<evidence type="ECO:0000313" key="2">
    <source>
        <dbReference type="WBParaSite" id="PS1159_v2.g17136.t1"/>
    </source>
</evidence>
<accession>A0AC35FGC1</accession>
<evidence type="ECO:0000313" key="1">
    <source>
        <dbReference type="Proteomes" id="UP000887580"/>
    </source>
</evidence>